<feature type="domain" description="AB hydrolase-1" evidence="1">
    <location>
        <begin position="29"/>
        <end position="255"/>
    </location>
</feature>
<accession>A0A6P2C6H3</accession>
<comment type="caution">
    <text evidence="2">The sequence shown here is derived from an EMBL/GenBank/DDBJ whole genome shotgun (WGS) entry which is preliminary data.</text>
</comment>
<keyword evidence="3" id="KW-1185">Reference proteome</keyword>
<dbReference type="EMBL" id="RPFW01000001">
    <property type="protein sequence ID" value="TVZ07042.1"/>
    <property type="molecule type" value="Genomic_DNA"/>
</dbReference>
<dbReference type="PRINTS" id="PR00111">
    <property type="entry name" value="ABHYDROLASE"/>
</dbReference>
<reference evidence="2 3" key="1">
    <citation type="submission" date="2018-11" db="EMBL/GenBank/DDBJ databases">
        <title>Trebonia kvetii gen.nov., sp.nov., a novel acidophilic actinobacterium, and proposal of the new actinobacterial family Treboniaceae fam. nov.</title>
        <authorList>
            <person name="Rapoport D."/>
            <person name="Sagova-Mareckova M."/>
            <person name="Sedlacek I."/>
            <person name="Provaznik J."/>
            <person name="Kralova S."/>
            <person name="Pavlinic D."/>
            <person name="Benes V."/>
            <person name="Kopecky J."/>
        </authorList>
    </citation>
    <scope>NUCLEOTIDE SEQUENCE [LARGE SCALE GENOMIC DNA]</scope>
    <source>
        <strain evidence="2 3">15Tr583</strain>
    </source>
</reference>
<sequence>MADAAPTEEFVELTGGRVHLLRAGTGEPVLFLHAAGGAGVWHPFHQGIADAGFEVLAPDHPGFGKSDEFPETEAIDDLVYHYLDVMDALGLARPHVVGASFGGWIAAELAVHSPHRIGSLTLLSAAGLRIPEHPVTDIFLLPPAKLIATLYHDPPVAPLTASPDAPPDLDAVIAAYREATSLARFSWVPYLSNPKLERRLGRITAPTLVVAPSDDRLIPVEHARRYVARIPGAAYAEVPDCGHAMYFERPAEFAAEVTRHLSEHSLSAHPLAAAESGASR</sequence>
<dbReference type="AlphaFoldDB" id="A0A6P2C6H3"/>
<dbReference type="OrthoDB" id="3249793at2"/>
<gene>
    <name evidence="2" type="ORF">EAS64_06890</name>
</gene>
<dbReference type="InterPro" id="IPR029058">
    <property type="entry name" value="AB_hydrolase_fold"/>
</dbReference>
<name>A0A6P2C6H3_9ACTN</name>
<dbReference type="PANTHER" id="PTHR43433:SF5">
    <property type="entry name" value="AB HYDROLASE-1 DOMAIN-CONTAINING PROTEIN"/>
    <property type="match status" value="1"/>
</dbReference>
<evidence type="ECO:0000313" key="3">
    <source>
        <dbReference type="Proteomes" id="UP000460272"/>
    </source>
</evidence>
<dbReference type="Pfam" id="PF12697">
    <property type="entry name" value="Abhydrolase_6"/>
    <property type="match status" value="1"/>
</dbReference>
<keyword evidence="2" id="KW-0378">Hydrolase</keyword>
<organism evidence="2 3">
    <name type="scientific">Trebonia kvetii</name>
    <dbReference type="NCBI Taxonomy" id="2480626"/>
    <lineage>
        <taxon>Bacteria</taxon>
        <taxon>Bacillati</taxon>
        <taxon>Actinomycetota</taxon>
        <taxon>Actinomycetes</taxon>
        <taxon>Streptosporangiales</taxon>
        <taxon>Treboniaceae</taxon>
        <taxon>Trebonia</taxon>
    </lineage>
</organism>
<proteinExistence type="predicted"/>
<dbReference type="GO" id="GO:0016787">
    <property type="term" value="F:hydrolase activity"/>
    <property type="evidence" value="ECO:0007669"/>
    <property type="project" value="UniProtKB-KW"/>
</dbReference>
<evidence type="ECO:0000259" key="1">
    <source>
        <dbReference type="Pfam" id="PF12697"/>
    </source>
</evidence>
<evidence type="ECO:0000313" key="2">
    <source>
        <dbReference type="EMBL" id="TVZ07042.1"/>
    </source>
</evidence>
<dbReference type="InterPro" id="IPR050471">
    <property type="entry name" value="AB_hydrolase"/>
</dbReference>
<dbReference type="SUPFAM" id="SSF53474">
    <property type="entry name" value="alpha/beta-Hydrolases"/>
    <property type="match status" value="1"/>
</dbReference>
<dbReference type="InterPro" id="IPR000073">
    <property type="entry name" value="AB_hydrolase_1"/>
</dbReference>
<dbReference type="PANTHER" id="PTHR43433">
    <property type="entry name" value="HYDROLASE, ALPHA/BETA FOLD FAMILY PROTEIN"/>
    <property type="match status" value="1"/>
</dbReference>
<dbReference type="Gene3D" id="3.40.50.1820">
    <property type="entry name" value="alpha/beta hydrolase"/>
    <property type="match status" value="1"/>
</dbReference>
<dbReference type="RefSeq" id="WP_145851797.1">
    <property type="nucleotide sequence ID" value="NZ_RPFW01000001.1"/>
</dbReference>
<protein>
    <submittedName>
        <fullName evidence="2">Alpha/beta fold hydrolase</fullName>
    </submittedName>
</protein>
<dbReference type="Proteomes" id="UP000460272">
    <property type="component" value="Unassembled WGS sequence"/>
</dbReference>